<dbReference type="InterPro" id="IPR039532">
    <property type="entry name" value="TetR_C_Firmicutes"/>
</dbReference>
<dbReference type="Pfam" id="PF00440">
    <property type="entry name" value="TetR_N"/>
    <property type="match status" value="1"/>
</dbReference>
<evidence type="ECO:0000259" key="3">
    <source>
        <dbReference type="PROSITE" id="PS50977"/>
    </source>
</evidence>
<dbReference type="PATRIC" id="fig|1423725.3.peg.1142"/>
<comment type="caution">
    <text evidence="4">The sequence shown here is derived from an EMBL/GenBank/DDBJ whole genome shotgun (WGS) entry which is preliminary data.</text>
</comment>
<name>A0A0R2D623_9LACO</name>
<feature type="DNA-binding region" description="H-T-H motif" evidence="2">
    <location>
        <begin position="31"/>
        <end position="50"/>
    </location>
</feature>
<accession>A0A0R2D623</accession>
<dbReference type="InterPro" id="IPR001647">
    <property type="entry name" value="HTH_TetR"/>
</dbReference>
<feature type="domain" description="HTH tetR-type" evidence="3">
    <location>
        <begin position="8"/>
        <end position="68"/>
    </location>
</feature>
<keyword evidence="1 2" id="KW-0238">DNA-binding</keyword>
<dbReference type="InterPro" id="IPR009057">
    <property type="entry name" value="Homeodomain-like_sf"/>
</dbReference>
<evidence type="ECO:0000256" key="1">
    <source>
        <dbReference type="ARBA" id="ARBA00023125"/>
    </source>
</evidence>
<evidence type="ECO:0000256" key="2">
    <source>
        <dbReference type="PROSITE-ProRule" id="PRU00335"/>
    </source>
</evidence>
<proteinExistence type="predicted"/>
<evidence type="ECO:0000313" key="5">
    <source>
        <dbReference type="Proteomes" id="UP000051015"/>
    </source>
</evidence>
<sequence>MEYVRQRKLTQQKIKKGFIFLMQNNKFETITVNDISKKAEISRSSFYRYYFDKYELMNEIEDDILEAIKDFQKKQLNQDTANFDISNSNYIEELLLFMEKYSAEINGLLNNNSNTSFENKLRAKLTNKLYTIARKSVSTIKMNVKKKQVFQLVVEYMTGMIIQTFKFWSSPDCKMSVKELSDLLNNIKLNGFSKITMLLK</sequence>
<reference evidence="4 5" key="1">
    <citation type="journal article" date="2015" name="Genome Announc.">
        <title>Expanding the biotechnology potential of lactobacilli through comparative genomics of 213 strains and associated genera.</title>
        <authorList>
            <person name="Sun Z."/>
            <person name="Harris H.M."/>
            <person name="McCann A."/>
            <person name="Guo C."/>
            <person name="Argimon S."/>
            <person name="Zhang W."/>
            <person name="Yang X."/>
            <person name="Jeffery I.B."/>
            <person name="Cooney J.C."/>
            <person name="Kagawa T.F."/>
            <person name="Liu W."/>
            <person name="Song Y."/>
            <person name="Salvetti E."/>
            <person name="Wrobel A."/>
            <person name="Rasinkangas P."/>
            <person name="Parkhill J."/>
            <person name="Rea M.C."/>
            <person name="O'Sullivan O."/>
            <person name="Ritari J."/>
            <person name="Douillard F.P."/>
            <person name="Paul Ross R."/>
            <person name="Yang R."/>
            <person name="Briner A.E."/>
            <person name="Felis G.E."/>
            <person name="de Vos W.M."/>
            <person name="Barrangou R."/>
            <person name="Klaenhammer T.R."/>
            <person name="Caufield P.W."/>
            <person name="Cui Y."/>
            <person name="Zhang H."/>
            <person name="O'Toole P.W."/>
        </authorList>
    </citation>
    <scope>NUCLEOTIDE SEQUENCE [LARGE SCALE GENOMIC DNA]</scope>
    <source>
        <strain evidence="4 5">DSM 21051</strain>
    </source>
</reference>
<keyword evidence="5" id="KW-1185">Reference proteome</keyword>
<dbReference type="AlphaFoldDB" id="A0A0R2D623"/>
<dbReference type="PANTHER" id="PTHR43479">
    <property type="entry name" value="ACREF/ENVCD OPERON REPRESSOR-RELATED"/>
    <property type="match status" value="1"/>
</dbReference>
<dbReference type="InterPro" id="IPR050624">
    <property type="entry name" value="HTH-type_Tx_Regulator"/>
</dbReference>
<gene>
    <name evidence="4" type="ORF">FC19_GL001108</name>
</gene>
<dbReference type="SUPFAM" id="SSF46689">
    <property type="entry name" value="Homeodomain-like"/>
    <property type="match status" value="1"/>
</dbReference>
<organism evidence="4 5">
    <name type="scientific">Liquorilactobacillus aquaticus DSM 21051</name>
    <dbReference type="NCBI Taxonomy" id="1423725"/>
    <lineage>
        <taxon>Bacteria</taxon>
        <taxon>Bacillati</taxon>
        <taxon>Bacillota</taxon>
        <taxon>Bacilli</taxon>
        <taxon>Lactobacillales</taxon>
        <taxon>Lactobacillaceae</taxon>
        <taxon>Liquorilactobacillus</taxon>
    </lineage>
</organism>
<dbReference type="PANTHER" id="PTHR43479:SF7">
    <property type="entry name" value="TETR-FAMILY TRANSCRIPTIONAL REGULATOR"/>
    <property type="match status" value="1"/>
</dbReference>
<dbReference type="Gene3D" id="1.10.357.10">
    <property type="entry name" value="Tetracycline Repressor, domain 2"/>
    <property type="match status" value="1"/>
</dbReference>
<dbReference type="Proteomes" id="UP000051015">
    <property type="component" value="Unassembled WGS sequence"/>
</dbReference>
<protein>
    <recommendedName>
        <fullName evidence="3">HTH tetR-type domain-containing protein</fullName>
    </recommendedName>
</protein>
<dbReference type="OrthoDB" id="9810250at2"/>
<dbReference type="EMBL" id="AYZD01000017">
    <property type="protein sequence ID" value="KRM96041.1"/>
    <property type="molecule type" value="Genomic_DNA"/>
</dbReference>
<evidence type="ECO:0000313" key="4">
    <source>
        <dbReference type="EMBL" id="KRM96041.1"/>
    </source>
</evidence>
<dbReference type="GO" id="GO:0003677">
    <property type="term" value="F:DNA binding"/>
    <property type="evidence" value="ECO:0007669"/>
    <property type="project" value="UniProtKB-UniRule"/>
</dbReference>
<dbReference type="PROSITE" id="PS50977">
    <property type="entry name" value="HTH_TETR_2"/>
    <property type="match status" value="1"/>
</dbReference>
<dbReference type="STRING" id="1423725.FC19_GL001108"/>
<dbReference type="Pfam" id="PF14278">
    <property type="entry name" value="TetR_C_8"/>
    <property type="match status" value="1"/>
</dbReference>
<dbReference type="RefSeq" id="WP_057876115.1">
    <property type="nucleotide sequence ID" value="NZ_AYZD01000017.1"/>
</dbReference>